<protein>
    <recommendedName>
        <fullName evidence="7">G-protein coupled receptors family 1 profile domain-containing protein</fullName>
    </recommendedName>
</protein>
<organism evidence="8 9">
    <name type="scientific">Steinernema hermaphroditum</name>
    <dbReference type="NCBI Taxonomy" id="289476"/>
    <lineage>
        <taxon>Eukaryota</taxon>
        <taxon>Metazoa</taxon>
        <taxon>Ecdysozoa</taxon>
        <taxon>Nematoda</taxon>
        <taxon>Chromadorea</taxon>
        <taxon>Rhabditida</taxon>
        <taxon>Tylenchina</taxon>
        <taxon>Panagrolaimomorpha</taxon>
        <taxon>Strongyloidoidea</taxon>
        <taxon>Steinernematidae</taxon>
        <taxon>Steinernema</taxon>
    </lineage>
</organism>
<evidence type="ECO:0000256" key="6">
    <source>
        <dbReference type="SAM" id="Phobius"/>
    </source>
</evidence>
<sequence>MALTNWSISEETLNTISHFYAPFYLFNMALSHVVNILIIAATIRSSKLRNFCNILIAIQAAADMVITWEVPIYVYHVYMHQFITIHHCFLAQTIPWVAMNFTTCLMLLIGVDRYLCVKHATWYMTLNKAFYFCVMMGSCITYCILVMVGIYLTTTDDKVLCFLADAMTGHGKNAWALSQAIINIAVIIVYGKLKKFLEGMTSKAAGDRDTRKIFKSLYLIVVFYIFGWVTTILLILTTRILIADPLLEQAAGQFLGVFAATNLTIPFFVYFTQSVVYKREILRLFMSERRMAQIVPNDSTMASQTSTAPVKIAHIREDSVVV</sequence>
<dbReference type="GO" id="GO:0004930">
    <property type="term" value="F:G protein-coupled receptor activity"/>
    <property type="evidence" value="ECO:0007669"/>
    <property type="project" value="UniProtKB-KW"/>
</dbReference>
<evidence type="ECO:0000256" key="5">
    <source>
        <dbReference type="RuleBase" id="RU000688"/>
    </source>
</evidence>
<keyword evidence="2 5" id="KW-0812">Transmembrane</keyword>
<feature type="transmembrane region" description="Helical" evidence="6">
    <location>
        <begin position="20"/>
        <end position="42"/>
    </location>
</feature>
<evidence type="ECO:0000313" key="9">
    <source>
        <dbReference type="Proteomes" id="UP001175271"/>
    </source>
</evidence>
<keyword evidence="3 6" id="KW-1133">Transmembrane helix</keyword>
<comment type="caution">
    <text evidence="8">The sequence shown here is derived from an EMBL/GenBank/DDBJ whole genome shotgun (WGS) entry which is preliminary data.</text>
</comment>
<dbReference type="Gene3D" id="1.20.1070.10">
    <property type="entry name" value="Rhodopsin 7-helix transmembrane proteins"/>
    <property type="match status" value="1"/>
</dbReference>
<dbReference type="InterPro" id="IPR047130">
    <property type="entry name" value="7TM_GPCR_Srsx_nematod"/>
</dbReference>
<dbReference type="PANTHER" id="PTHR23360">
    <property type="entry name" value="G-PROTEIN COUPLED RECEPTORS FAMILY 1 PROFILE DOMAIN-CONTAINING PROTEIN-RELATED"/>
    <property type="match status" value="1"/>
</dbReference>
<feature type="domain" description="G-protein coupled receptors family 1 profile" evidence="7">
    <location>
        <begin position="34"/>
        <end position="270"/>
    </location>
</feature>
<feature type="transmembrane region" description="Helical" evidence="6">
    <location>
        <begin position="217"/>
        <end position="242"/>
    </location>
</feature>
<proteinExistence type="inferred from homology"/>
<evidence type="ECO:0000313" key="8">
    <source>
        <dbReference type="EMBL" id="KAK0421019.1"/>
    </source>
</evidence>
<dbReference type="InterPro" id="IPR017452">
    <property type="entry name" value="GPCR_Rhodpsn_7TM"/>
</dbReference>
<dbReference type="Proteomes" id="UP001175271">
    <property type="component" value="Unassembled WGS sequence"/>
</dbReference>
<dbReference type="GO" id="GO:0016020">
    <property type="term" value="C:membrane"/>
    <property type="evidence" value="ECO:0007669"/>
    <property type="project" value="UniProtKB-SubCell"/>
</dbReference>
<evidence type="ECO:0000259" key="7">
    <source>
        <dbReference type="PROSITE" id="PS50262"/>
    </source>
</evidence>
<accession>A0AA39ID13</accession>
<keyword evidence="4 6" id="KW-0472">Membrane</keyword>
<feature type="transmembrane region" description="Helical" evidence="6">
    <location>
        <begin position="129"/>
        <end position="154"/>
    </location>
</feature>
<dbReference type="PRINTS" id="PR00237">
    <property type="entry name" value="GPCRRHODOPSN"/>
</dbReference>
<reference evidence="8" key="1">
    <citation type="submission" date="2023-06" db="EMBL/GenBank/DDBJ databases">
        <title>Genomic analysis of the entomopathogenic nematode Steinernema hermaphroditum.</title>
        <authorList>
            <person name="Schwarz E.M."/>
            <person name="Heppert J.K."/>
            <person name="Baniya A."/>
            <person name="Schwartz H.T."/>
            <person name="Tan C.-H."/>
            <person name="Antoshechkin I."/>
            <person name="Sternberg P.W."/>
            <person name="Goodrich-Blair H."/>
            <person name="Dillman A.R."/>
        </authorList>
    </citation>
    <scope>NUCLEOTIDE SEQUENCE</scope>
    <source>
        <strain evidence="8">PS9179</strain>
        <tissue evidence="8">Whole animal</tissue>
    </source>
</reference>
<comment type="subcellular location">
    <subcellularLocation>
        <location evidence="1">Membrane</location>
    </subcellularLocation>
</comment>
<evidence type="ECO:0000256" key="3">
    <source>
        <dbReference type="ARBA" id="ARBA00022989"/>
    </source>
</evidence>
<comment type="similarity">
    <text evidence="5">Belongs to the G-protein coupled receptor 1 family.</text>
</comment>
<dbReference type="AlphaFoldDB" id="A0AA39ID13"/>
<evidence type="ECO:0000256" key="4">
    <source>
        <dbReference type="ARBA" id="ARBA00023136"/>
    </source>
</evidence>
<feature type="transmembrane region" description="Helical" evidence="6">
    <location>
        <begin position="54"/>
        <end position="74"/>
    </location>
</feature>
<dbReference type="PROSITE" id="PS00237">
    <property type="entry name" value="G_PROTEIN_RECEP_F1_1"/>
    <property type="match status" value="1"/>
</dbReference>
<evidence type="ECO:0000256" key="1">
    <source>
        <dbReference type="ARBA" id="ARBA00004370"/>
    </source>
</evidence>
<keyword evidence="5" id="KW-0675">Receptor</keyword>
<dbReference type="PROSITE" id="PS50262">
    <property type="entry name" value="G_PROTEIN_RECEP_F1_2"/>
    <property type="match status" value="1"/>
</dbReference>
<keyword evidence="5" id="KW-0297">G-protein coupled receptor</keyword>
<dbReference type="PANTHER" id="PTHR23360:SF16">
    <property type="entry name" value="G-PROTEIN COUPLED RECEPTORS FAMILY 1 PROFILE DOMAIN-CONTAINING PROTEIN"/>
    <property type="match status" value="1"/>
</dbReference>
<dbReference type="EMBL" id="JAUCMV010000002">
    <property type="protein sequence ID" value="KAK0421019.1"/>
    <property type="molecule type" value="Genomic_DNA"/>
</dbReference>
<dbReference type="SMART" id="SM01381">
    <property type="entry name" value="7TM_GPCR_Srsx"/>
    <property type="match status" value="1"/>
</dbReference>
<feature type="transmembrane region" description="Helical" evidence="6">
    <location>
        <begin position="94"/>
        <end position="117"/>
    </location>
</feature>
<dbReference type="InterPro" id="IPR000276">
    <property type="entry name" value="GPCR_Rhodpsn"/>
</dbReference>
<evidence type="ECO:0000256" key="2">
    <source>
        <dbReference type="ARBA" id="ARBA00022692"/>
    </source>
</evidence>
<name>A0AA39ID13_9BILA</name>
<feature type="transmembrane region" description="Helical" evidence="6">
    <location>
        <begin position="254"/>
        <end position="277"/>
    </location>
</feature>
<dbReference type="InterPro" id="IPR019424">
    <property type="entry name" value="7TM_GPCR_Srsx"/>
</dbReference>
<keyword evidence="9" id="KW-1185">Reference proteome</keyword>
<dbReference type="SUPFAM" id="SSF81321">
    <property type="entry name" value="Family A G protein-coupled receptor-like"/>
    <property type="match status" value="1"/>
</dbReference>
<gene>
    <name evidence="8" type="ORF">QR680_015026</name>
</gene>
<keyword evidence="5" id="KW-0807">Transducer</keyword>
<dbReference type="Pfam" id="PF10320">
    <property type="entry name" value="7TM_GPCR_Srsx"/>
    <property type="match status" value="1"/>
</dbReference>
<dbReference type="CDD" id="cd00637">
    <property type="entry name" value="7tm_classA_rhodopsin-like"/>
    <property type="match status" value="1"/>
</dbReference>
<feature type="transmembrane region" description="Helical" evidence="6">
    <location>
        <begin position="174"/>
        <end position="193"/>
    </location>
</feature>